<proteinExistence type="predicted"/>
<evidence type="ECO:0000256" key="2">
    <source>
        <dbReference type="ARBA" id="ARBA00023130"/>
    </source>
</evidence>
<dbReference type="Proteomes" id="UP000314982">
    <property type="component" value="Unassembled WGS sequence"/>
</dbReference>
<evidence type="ECO:0000256" key="4">
    <source>
        <dbReference type="SAM" id="SignalP"/>
    </source>
</evidence>
<evidence type="ECO:0000259" key="5">
    <source>
        <dbReference type="PROSITE" id="PS50835"/>
    </source>
</evidence>
<dbReference type="Ensembl" id="ENSHHUT00000005511.1">
    <property type="protein sequence ID" value="ENSHHUP00000005337.1"/>
    <property type="gene ID" value="ENSHHUG00000003302.1"/>
</dbReference>
<evidence type="ECO:0000256" key="3">
    <source>
        <dbReference type="ARBA" id="ARBA00043265"/>
    </source>
</evidence>
<evidence type="ECO:0000313" key="7">
    <source>
        <dbReference type="Proteomes" id="UP000314982"/>
    </source>
</evidence>
<dbReference type="SUPFAM" id="SSF48726">
    <property type="entry name" value="Immunoglobulin"/>
    <property type="match status" value="1"/>
</dbReference>
<dbReference type="GeneTree" id="ENSGT01060000249462"/>
<protein>
    <recommendedName>
        <fullName evidence="5">Ig-like domain-containing protein</fullName>
    </recommendedName>
</protein>
<keyword evidence="4" id="KW-0732">Signal</keyword>
<organism evidence="6 7">
    <name type="scientific">Hucho hucho</name>
    <name type="common">huchen</name>
    <dbReference type="NCBI Taxonomy" id="62062"/>
    <lineage>
        <taxon>Eukaryota</taxon>
        <taxon>Metazoa</taxon>
        <taxon>Chordata</taxon>
        <taxon>Craniata</taxon>
        <taxon>Vertebrata</taxon>
        <taxon>Euteleostomi</taxon>
        <taxon>Actinopterygii</taxon>
        <taxon>Neopterygii</taxon>
        <taxon>Teleostei</taxon>
        <taxon>Protacanthopterygii</taxon>
        <taxon>Salmoniformes</taxon>
        <taxon>Salmonidae</taxon>
        <taxon>Salmoninae</taxon>
        <taxon>Hucho</taxon>
    </lineage>
</organism>
<keyword evidence="7" id="KW-1185">Reference proteome</keyword>
<dbReference type="InterPro" id="IPR013783">
    <property type="entry name" value="Ig-like_fold"/>
</dbReference>
<reference evidence="6" key="2">
    <citation type="submission" date="2025-08" db="UniProtKB">
        <authorList>
            <consortium name="Ensembl"/>
        </authorList>
    </citation>
    <scope>IDENTIFICATION</scope>
</reference>
<keyword evidence="1" id="KW-0391">Immunity</keyword>
<dbReference type="PANTHER" id="PTHR23266">
    <property type="entry name" value="IMMUNOGLOBULIN HEAVY CHAIN"/>
    <property type="match status" value="1"/>
</dbReference>
<dbReference type="SMART" id="SM00406">
    <property type="entry name" value="IGv"/>
    <property type="match status" value="1"/>
</dbReference>
<dbReference type="GO" id="GO:0002250">
    <property type="term" value="P:adaptive immune response"/>
    <property type="evidence" value="ECO:0007669"/>
    <property type="project" value="UniProtKB-KW"/>
</dbReference>
<dbReference type="GO" id="GO:0005576">
    <property type="term" value="C:extracellular region"/>
    <property type="evidence" value="ECO:0007669"/>
    <property type="project" value="UniProtKB-ARBA"/>
</dbReference>
<dbReference type="InterPro" id="IPR007110">
    <property type="entry name" value="Ig-like_dom"/>
</dbReference>
<dbReference type="InterPro" id="IPR050199">
    <property type="entry name" value="IgHV"/>
</dbReference>
<dbReference type="InterPro" id="IPR036179">
    <property type="entry name" value="Ig-like_dom_sf"/>
</dbReference>
<dbReference type="Pfam" id="PF07686">
    <property type="entry name" value="V-set"/>
    <property type="match status" value="1"/>
</dbReference>
<dbReference type="Gene3D" id="2.60.40.10">
    <property type="entry name" value="Immunoglobulins"/>
    <property type="match status" value="1"/>
</dbReference>
<sequence>MKHNILMRFIIINPPLLALSPSGVYSQSLEAIPSSPEMKNPGEPLSLSCKGSGFTFSSYNMAWIHQPAGRALEWIGFIWSDASGTAYAKSVEGRIEVTIDNSNSKVYLELSGVRTEDSAVYYYARETQWYEWHNFLFYYFFGQPGAHSNTQTSFTKEVSMFSESTRSEAVGMTRDHSNCNQHFWVSGKTYEVKSTSFSLGM</sequence>
<dbReference type="PROSITE" id="PS50835">
    <property type="entry name" value="IG_LIKE"/>
    <property type="match status" value="1"/>
</dbReference>
<reference evidence="7" key="1">
    <citation type="submission" date="2018-06" db="EMBL/GenBank/DDBJ databases">
        <title>Genome assembly of Danube salmon.</title>
        <authorList>
            <person name="Macqueen D.J."/>
            <person name="Gundappa M.K."/>
        </authorList>
    </citation>
    <scope>NUCLEOTIDE SEQUENCE [LARGE SCALE GENOMIC DNA]</scope>
</reference>
<dbReference type="AlphaFoldDB" id="A0A4W5JNS7"/>
<dbReference type="InterPro" id="IPR013106">
    <property type="entry name" value="Ig_V-set"/>
</dbReference>
<keyword evidence="2" id="KW-1064">Adaptive immunity</keyword>
<reference evidence="6" key="3">
    <citation type="submission" date="2025-09" db="UniProtKB">
        <authorList>
            <consortium name="Ensembl"/>
        </authorList>
    </citation>
    <scope>IDENTIFICATION</scope>
</reference>
<evidence type="ECO:0000313" key="6">
    <source>
        <dbReference type="Ensembl" id="ENSHHUP00000005337.1"/>
    </source>
</evidence>
<evidence type="ECO:0000256" key="1">
    <source>
        <dbReference type="ARBA" id="ARBA00022859"/>
    </source>
</evidence>
<name>A0A4W5JNS7_9TELE</name>
<accession>A0A4W5JNS7</accession>
<feature type="domain" description="Ig-like" evidence="5">
    <location>
        <begin position="15"/>
        <end position="121"/>
    </location>
</feature>
<feature type="chain" id="PRO_5047318679" description="Ig-like domain-containing protein" evidence="4">
    <location>
        <begin position="27"/>
        <end position="201"/>
    </location>
</feature>
<dbReference type="GO" id="GO:0019814">
    <property type="term" value="C:immunoglobulin complex"/>
    <property type="evidence" value="ECO:0007669"/>
    <property type="project" value="UniProtKB-KW"/>
</dbReference>
<keyword evidence="3" id="KW-1280">Immunoglobulin</keyword>
<feature type="signal peptide" evidence="4">
    <location>
        <begin position="1"/>
        <end position="26"/>
    </location>
</feature>